<reference evidence="3" key="2">
    <citation type="submission" date="2020-09" db="EMBL/GenBank/DDBJ databases">
        <authorList>
            <person name="Sun Q."/>
            <person name="Zhou Y."/>
        </authorList>
    </citation>
    <scope>NUCLEOTIDE SEQUENCE</scope>
    <source>
        <strain evidence="3">CGMCC 4.7299</strain>
    </source>
</reference>
<keyword evidence="2" id="KW-1133">Transmembrane helix</keyword>
<accession>A0A8J3C184</accession>
<name>A0A8J3C184_9ACTN</name>
<keyword evidence="4" id="KW-1185">Reference proteome</keyword>
<feature type="region of interest" description="Disordered" evidence="1">
    <location>
        <begin position="53"/>
        <end position="80"/>
    </location>
</feature>
<reference evidence="3" key="1">
    <citation type="journal article" date="2014" name="Int. J. Syst. Evol. Microbiol.">
        <title>Complete genome sequence of Corynebacterium casei LMG S-19264T (=DSM 44701T), isolated from a smear-ripened cheese.</title>
        <authorList>
            <consortium name="US DOE Joint Genome Institute (JGI-PGF)"/>
            <person name="Walter F."/>
            <person name="Albersmeier A."/>
            <person name="Kalinowski J."/>
            <person name="Ruckert C."/>
        </authorList>
    </citation>
    <scope>NUCLEOTIDE SEQUENCE</scope>
    <source>
        <strain evidence="3">CGMCC 4.7299</strain>
    </source>
</reference>
<organism evidence="3 4">
    <name type="scientific">Mangrovihabitans endophyticus</name>
    <dbReference type="NCBI Taxonomy" id="1751298"/>
    <lineage>
        <taxon>Bacteria</taxon>
        <taxon>Bacillati</taxon>
        <taxon>Actinomycetota</taxon>
        <taxon>Actinomycetes</taxon>
        <taxon>Micromonosporales</taxon>
        <taxon>Micromonosporaceae</taxon>
        <taxon>Mangrovihabitans</taxon>
    </lineage>
</organism>
<keyword evidence="2" id="KW-0472">Membrane</keyword>
<dbReference type="Proteomes" id="UP000656042">
    <property type="component" value="Unassembled WGS sequence"/>
</dbReference>
<feature type="transmembrane region" description="Helical" evidence="2">
    <location>
        <begin position="27"/>
        <end position="47"/>
    </location>
</feature>
<evidence type="ECO:0000313" key="3">
    <source>
        <dbReference type="EMBL" id="GGK92732.1"/>
    </source>
</evidence>
<evidence type="ECO:0000256" key="1">
    <source>
        <dbReference type="SAM" id="MobiDB-lite"/>
    </source>
</evidence>
<evidence type="ECO:0000313" key="4">
    <source>
        <dbReference type="Proteomes" id="UP000656042"/>
    </source>
</evidence>
<evidence type="ECO:0000256" key="2">
    <source>
        <dbReference type="SAM" id="Phobius"/>
    </source>
</evidence>
<sequence length="238" mass="25316">MALPQRTSPSPRVYRAERHPRRTARCLGNMLTAVIVITICAASVLLMQDDGADARAGQSTGPGAATHHHGNRAADGPLDPRAVFPGTQISVGAATYRIELTQVDTECRMAVTGGLGDILAEDRCSQVVRARMIPPYGDRFRVTAGVFTLPDADGAARVRDRIRSLVEGGEGNFAPLGTGLSPAPELPSQVGWQVTDRYLLYCVVSPRDGRPIAASDPTGQRIAEDLLERYLSGGVLSA</sequence>
<keyword evidence="2" id="KW-0812">Transmembrane</keyword>
<dbReference type="AlphaFoldDB" id="A0A8J3C184"/>
<gene>
    <name evidence="3" type="ORF">GCM10012284_28260</name>
</gene>
<proteinExistence type="predicted"/>
<dbReference type="EMBL" id="BMMX01000010">
    <property type="protein sequence ID" value="GGK92732.1"/>
    <property type="molecule type" value="Genomic_DNA"/>
</dbReference>
<protein>
    <submittedName>
        <fullName evidence="3">Uncharacterized protein</fullName>
    </submittedName>
</protein>
<comment type="caution">
    <text evidence="3">The sequence shown here is derived from an EMBL/GenBank/DDBJ whole genome shotgun (WGS) entry which is preliminary data.</text>
</comment>